<gene>
    <name evidence="1" type="ORF">BT96DRAFT_1081399</name>
</gene>
<dbReference type="Proteomes" id="UP000799118">
    <property type="component" value="Unassembled WGS sequence"/>
</dbReference>
<reference evidence="1" key="1">
    <citation type="journal article" date="2019" name="Environ. Microbiol.">
        <title>Fungal ecological strategies reflected in gene transcription - a case study of two litter decomposers.</title>
        <authorList>
            <person name="Barbi F."/>
            <person name="Kohler A."/>
            <person name="Barry K."/>
            <person name="Baskaran P."/>
            <person name="Daum C."/>
            <person name="Fauchery L."/>
            <person name="Ihrmark K."/>
            <person name="Kuo A."/>
            <person name="LaButti K."/>
            <person name="Lipzen A."/>
            <person name="Morin E."/>
            <person name="Grigoriev I.V."/>
            <person name="Henrissat B."/>
            <person name="Lindahl B."/>
            <person name="Martin F."/>
        </authorList>
    </citation>
    <scope>NUCLEOTIDE SEQUENCE</scope>
    <source>
        <strain evidence="1">JB14</strain>
    </source>
</reference>
<keyword evidence="2" id="KW-1185">Reference proteome</keyword>
<dbReference type="EMBL" id="ML769426">
    <property type="protein sequence ID" value="KAE9403362.1"/>
    <property type="molecule type" value="Genomic_DNA"/>
</dbReference>
<evidence type="ECO:0000313" key="1">
    <source>
        <dbReference type="EMBL" id="KAE9403362.1"/>
    </source>
</evidence>
<sequence length="155" mass="17692">MPLISGANFYACPRFSPNGTKLLWQEWDHPNMPWDISKITMADISDTLMLSNVTTISKDGSNGYPAWANQNTLCWLCDVSGFINPGSTTFLPRKLHRYPLLHLRKTLPWLCGSSLSSLWRLSMKRVNLLCPKLSGMARWCYIEWILKQGIGRSSR</sequence>
<dbReference type="AlphaFoldDB" id="A0A6A4HVR3"/>
<dbReference type="OrthoDB" id="43744at2759"/>
<proteinExistence type="predicted"/>
<protein>
    <submittedName>
        <fullName evidence="1">Uncharacterized protein</fullName>
    </submittedName>
</protein>
<organism evidence="1 2">
    <name type="scientific">Gymnopus androsaceus JB14</name>
    <dbReference type="NCBI Taxonomy" id="1447944"/>
    <lineage>
        <taxon>Eukaryota</taxon>
        <taxon>Fungi</taxon>
        <taxon>Dikarya</taxon>
        <taxon>Basidiomycota</taxon>
        <taxon>Agaricomycotina</taxon>
        <taxon>Agaricomycetes</taxon>
        <taxon>Agaricomycetidae</taxon>
        <taxon>Agaricales</taxon>
        <taxon>Marasmiineae</taxon>
        <taxon>Omphalotaceae</taxon>
        <taxon>Gymnopus</taxon>
    </lineage>
</organism>
<name>A0A6A4HVR3_9AGAR</name>
<evidence type="ECO:0000313" key="2">
    <source>
        <dbReference type="Proteomes" id="UP000799118"/>
    </source>
</evidence>
<dbReference type="SUPFAM" id="SSF69322">
    <property type="entry name" value="Tricorn protease domain 2"/>
    <property type="match status" value="1"/>
</dbReference>
<feature type="non-terminal residue" evidence="1">
    <location>
        <position position="155"/>
    </location>
</feature>
<accession>A0A6A4HVR3</accession>